<proteinExistence type="inferred from homology"/>
<comment type="subcellular location">
    <subcellularLocation>
        <location evidence="1 10">Cell membrane</location>
        <topology evidence="1 10">Multi-pass membrane protein</topology>
    </subcellularLocation>
</comment>
<sequence>MNLTIAYLRMVGYWSHPDRPFRPTQAICLIGVVLFWIVIPELVYIMRQEPNFVTFVRNLAEILIIGIAVPQASIALVHRPLIEETYSEIQSSLETVSTDPYRDIQRVIRKLKTFSEWIFKGYIGGEVALAGPYFLSIPVTIILKYFITGALPPLRGVFEADYLLFDYQANVWLWFITVVINLTSMSYVILFLVSSHCISWSLLHKVSGLLKIISLKIGRLNEFVEDVKRREELTEIIELHEVAYRSARALEKSLNVFMLMLYGMCILNLCVTMVSLSLPNNDRDLLLKMLVILVYILFHIFVYSMLGTELMYSSTLVAEAFYGTHWYMRSVSEQRIILFALTRSQKMVMLTTGKYFPVNRTTFGMALRTALSYFAVLRQVYGAQ</sequence>
<evidence type="ECO:0000313" key="11">
    <source>
        <dbReference type="EMBL" id="EAT37624.1"/>
    </source>
</evidence>
<reference evidence="11" key="3">
    <citation type="submission" date="2012-09" db="EMBL/GenBank/DDBJ databases">
        <authorList>
            <consortium name="VectorBase"/>
        </authorList>
    </citation>
    <scope>NUCLEOTIDE SEQUENCE</scope>
    <source>
        <strain evidence="11">Liverpool</strain>
    </source>
</reference>
<name>A0A1S4FQ81_AEDAE</name>
<keyword evidence="7 10" id="KW-0472">Membrane</keyword>
<dbReference type="PANTHER" id="PTHR21137">
    <property type="entry name" value="ODORANT RECEPTOR"/>
    <property type="match status" value="1"/>
</dbReference>
<dbReference type="GO" id="GO:0007165">
    <property type="term" value="P:signal transduction"/>
    <property type="evidence" value="ECO:0007669"/>
    <property type="project" value="UniProtKB-KW"/>
</dbReference>
<keyword evidence="5 10" id="KW-0552">Olfaction</keyword>
<evidence type="ECO:0000256" key="9">
    <source>
        <dbReference type="ARBA" id="ARBA00023224"/>
    </source>
</evidence>
<evidence type="ECO:0000256" key="6">
    <source>
        <dbReference type="ARBA" id="ARBA00022989"/>
    </source>
</evidence>
<dbReference type="OrthoDB" id="7731527at2759"/>
<reference evidence="11" key="2">
    <citation type="journal article" date="2007" name="Science">
        <title>Genome sequence of Aedes aegypti, a major arbovirus vector.</title>
        <authorList>
            <person name="Nene V."/>
            <person name="Wortman J.R."/>
            <person name="Lawson D."/>
            <person name="Haas B."/>
            <person name="Kodira C."/>
            <person name="Tu Z.J."/>
            <person name="Loftus B."/>
            <person name="Xi Z."/>
            <person name="Megy K."/>
            <person name="Grabherr M."/>
            <person name="Ren Q."/>
            <person name="Zdobnov E.M."/>
            <person name="Lobo N.F."/>
            <person name="Campbell K.S."/>
            <person name="Brown S.E."/>
            <person name="Bonaldo M.F."/>
            <person name="Zhu J."/>
            <person name="Sinkins S.P."/>
            <person name="Hogenkamp D.G."/>
            <person name="Amedeo P."/>
            <person name="Arensburger P."/>
            <person name="Atkinson P.W."/>
            <person name="Bidwell S."/>
            <person name="Biedler J."/>
            <person name="Birney E."/>
            <person name="Bruggner R.V."/>
            <person name="Costas J."/>
            <person name="Coy M.R."/>
            <person name="Crabtree J."/>
            <person name="Crawford M."/>
            <person name="Debruyn B."/>
            <person name="Decaprio D."/>
            <person name="Eiglmeier K."/>
            <person name="Eisenstadt E."/>
            <person name="El-Dorry H."/>
            <person name="Gelbart W.M."/>
            <person name="Gomes S.L."/>
            <person name="Hammond M."/>
            <person name="Hannick L.I."/>
            <person name="Hogan J.R."/>
            <person name="Holmes M.H."/>
            <person name="Jaffe D."/>
            <person name="Johnston J.S."/>
            <person name="Kennedy R.C."/>
            <person name="Koo H."/>
            <person name="Kravitz S."/>
            <person name="Kriventseva E.V."/>
            <person name="Kulp D."/>
            <person name="Labutti K."/>
            <person name="Lee E."/>
            <person name="Li S."/>
            <person name="Lovin D.D."/>
            <person name="Mao C."/>
            <person name="Mauceli E."/>
            <person name="Menck C.F."/>
            <person name="Miller J.R."/>
            <person name="Montgomery P."/>
            <person name="Mori A."/>
            <person name="Nascimento A.L."/>
            <person name="Naveira H.F."/>
            <person name="Nusbaum C."/>
            <person name="O'leary S."/>
            <person name="Orvis J."/>
            <person name="Pertea M."/>
            <person name="Quesneville H."/>
            <person name="Reidenbach K.R."/>
            <person name="Rogers Y.H."/>
            <person name="Roth C.W."/>
            <person name="Schneider J.R."/>
            <person name="Schatz M."/>
            <person name="Shumway M."/>
            <person name="Stanke M."/>
            <person name="Stinson E.O."/>
            <person name="Tubio J.M."/>
            <person name="Vanzee J.P."/>
            <person name="Verjovski-Almeida S."/>
            <person name="Werner D."/>
            <person name="White O."/>
            <person name="Wyder S."/>
            <person name="Zeng Q."/>
            <person name="Zhao Q."/>
            <person name="Zhao Y."/>
            <person name="Hill C.A."/>
            <person name="Raikhel A.S."/>
            <person name="Soares M.B."/>
            <person name="Knudson D.L."/>
            <person name="Lee N.H."/>
            <person name="Galagan J."/>
            <person name="Salzberg S.L."/>
            <person name="Paulsen I.T."/>
            <person name="Dimopoulos G."/>
            <person name="Collins F.H."/>
            <person name="Birren B."/>
            <person name="Fraser-Liggett C.M."/>
            <person name="Severson D.W."/>
        </authorList>
    </citation>
    <scope>NUCLEOTIDE SEQUENCE [LARGE SCALE GENOMIC DNA]</scope>
    <source>
        <strain evidence="11">Liverpool</strain>
    </source>
</reference>
<evidence type="ECO:0000256" key="8">
    <source>
        <dbReference type="ARBA" id="ARBA00023170"/>
    </source>
</evidence>
<dbReference type="KEGG" id="aag:5573335"/>
<keyword evidence="9 10" id="KW-0807">Transducer</keyword>
<feature type="transmembrane region" description="Helical" evidence="10">
    <location>
        <begin position="171"/>
        <end position="193"/>
    </location>
</feature>
<dbReference type="InterPro" id="IPR004117">
    <property type="entry name" value="7tm6_olfct_rcpt"/>
</dbReference>
<evidence type="ECO:0000256" key="7">
    <source>
        <dbReference type="ARBA" id="ARBA00023136"/>
    </source>
</evidence>
<dbReference type="Pfam" id="PF02949">
    <property type="entry name" value="7tm_6"/>
    <property type="match status" value="1"/>
</dbReference>
<evidence type="ECO:0000256" key="4">
    <source>
        <dbReference type="ARBA" id="ARBA00022692"/>
    </source>
</evidence>
<evidence type="ECO:0000256" key="1">
    <source>
        <dbReference type="ARBA" id="ARBA00004651"/>
    </source>
</evidence>
<keyword evidence="4 10" id="KW-0812">Transmembrane</keyword>
<gene>
    <name evidence="11" type="primary">GPROR30</name>
    <name evidence="11" type="ORF">AaeL_AAEL010409</name>
</gene>
<dbReference type="GeneID" id="5573335"/>
<dbReference type="CTD" id="5573335"/>
<dbReference type="SMR" id="A0A1S4FQ81"/>
<evidence type="ECO:0000313" key="12">
    <source>
        <dbReference type="Proteomes" id="UP000682892"/>
    </source>
</evidence>
<keyword evidence="6 10" id="KW-1133">Transmembrane helix</keyword>
<evidence type="ECO:0000256" key="10">
    <source>
        <dbReference type="RuleBase" id="RU351113"/>
    </source>
</evidence>
<dbReference type="PANTHER" id="PTHR21137:SF35">
    <property type="entry name" value="ODORANT RECEPTOR 19A-RELATED"/>
    <property type="match status" value="1"/>
</dbReference>
<evidence type="ECO:0000256" key="2">
    <source>
        <dbReference type="ARBA" id="ARBA00022475"/>
    </source>
</evidence>
<keyword evidence="3 10" id="KW-0716">Sensory transduction</keyword>
<keyword evidence="8 10" id="KW-0675">Receptor</keyword>
<dbReference type="AlphaFoldDB" id="A0A1S4FQ81"/>
<dbReference type="GO" id="GO:0005549">
    <property type="term" value="F:odorant binding"/>
    <property type="evidence" value="ECO:0007669"/>
    <property type="project" value="InterPro"/>
</dbReference>
<evidence type="ECO:0000256" key="3">
    <source>
        <dbReference type="ARBA" id="ARBA00022606"/>
    </source>
</evidence>
<comment type="caution">
    <text evidence="10">Lacks conserved residue(s) required for the propagation of feature annotation.</text>
</comment>
<dbReference type="OMA" id="HEVAYRS"/>
<evidence type="ECO:0000256" key="5">
    <source>
        <dbReference type="ARBA" id="ARBA00022725"/>
    </source>
</evidence>
<feature type="transmembrane region" description="Helical" evidence="10">
    <location>
        <begin position="127"/>
        <end position="151"/>
    </location>
</feature>
<reference evidence="11" key="1">
    <citation type="submission" date="2005-10" db="EMBL/GenBank/DDBJ databases">
        <authorList>
            <person name="Loftus B.J."/>
            <person name="Nene V.M."/>
            <person name="Hannick L.I."/>
            <person name="Bidwell S."/>
            <person name="Haas B."/>
            <person name="Amedeo P."/>
            <person name="Orvis J."/>
            <person name="Wortman J.R."/>
            <person name="White O.R."/>
            <person name="Salzberg S."/>
            <person name="Shumway M."/>
            <person name="Koo H."/>
            <person name="Zhao Y."/>
            <person name="Holmes M."/>
            <person name="Miller J."/>
            <person name="Schatz M."/>
            <person name="Pop M."/>
            <person name="Pai G."/>
            <person name="Utterback T."/>
            <person name="Rogers Y.-H."/>
            <person name="Kravitz S."/>
            <person name="Fraser C.M."/>
        </authorList>
    </citation>
    <scope>NUCLEOTIDE SEQUENCE</scope>
    <source>
        <strain evidence="11">Liverpool</strain>
    </source>
</reference>
<protein>
    <recommendedName>
        <fullName evidence="10">Odorant receptor</fullName>
    </recommendedName>
</protein>
<feature type="transmembrane region" description="Helical" evidence="10">
    <location>
        <begin position="254"/>
        <end position="279"/>
    </location>
</feature>
<comment type="similarity">
    <text evidence="10">Belongs to the insect chemoreceptor superfamily. Heteromeric odorant receptor channel (TC 1.A.69) family.</text>
</comment>
<feature type="transmembrane region" description="Helical" evidence="10">
    <location>
        <begin position="285"/>
        <end position="306"/>
    </location>
</feature>
<organism evidence="11 12">
    <name type="scientific">Aedes aegypti</name>
    <name type="common">Yellowfever mosquito</name>
    <name type="synonym">Culex aegypti</name>
    <dbReference type="NCBI Taxonomy" id="7159"/>
    <lineage>
        <taxon>Eukaryota</taxon>
        <taxon>Metazoa</taxon>
        <taxon>Ecdysozoa</taxon>
        <taxon>Arthropoda</taxon>
        <taxon>Hexapoda</taxon>
        <taxon>Insecta</taxon>
        <taxon>Pterygota</taxon>
        <taxon>Neoptera</taxon>
        <taxon>Endopterygota</taxon>
        <taxon>Diptera</taxon>
        <taxon>Nematocera</taxon>
        <taxon>Culicoidea</taxon>
        <taxon>Culicidae</taxon>
        <taxon>Culicinae</taxon>
        <taxon>Aedini</taxon>
        <taxon>Aedes</taxon>
        <taxon>Stegomyia</taxon>
    </lineage>
</organism>
<dbReference type="EMBL" id="CH477661">
    <property type="protein sequence ID" value="EAT37624.1"/>
    <property type="molecule type" value="Genomic_DNA"/>
</dbReference>
<dbReference type="GO" id="GO:0005886">
    <property type="term" value="C:plasma membrane"/>
    <property type="evidence" value="ECO:0007669"/>
    <property type="project" value="UniProtKB-SubCell"/>
</dbReference>
<dbReference type="HOGENOM" id="CLU_040214_0_1_1"/>
<keyword evidence="2" id="KW-1003">Cell membrane</keyword>
<feature type="transmembrane region" description="Helical" evidence="10">
    <location>
        <begin position="26"/>
        <end position="46"/>
    </location>
</feature>
<dbReference type="GO" id="GO:0004984">
    <property type="term" value="F:olfactory receptor activity"/>
    <property type="evidence" value="ECO:0007669"/>
    <property type="project" value="InterPro"/>
</dbReference>
<dbReference type="Proteomes" id="UP000682892">
    <property type="component" value="Unassembled WGS sequence"/>
</dbReference>
<accession>A0A1S4FQ81</accession>